<evidence type="ECO:0000313" key="1">
    <source>
        <dbReference type="EMBL" id="ARQ00480.1"/>
    </source>
</evidence>
<evidence type="ECO:0000313" key="2">
    <source>
        <dbReference type="Proteomes" id="UP000194137"/>
    </source>
</evidence>
<name>A0A1W6ZSZ0_9HYPH</name>
<keyword evidence="2" id="KW-1185">Reference proteome</keyword>
<dbReference type="EMBL" id="CP021112">
    <property type="protein sequence ID" value="ARQ00480.1"/>
    <property type="molecule type" value="Genomic_DNA"/>
</dbReference>
<dbReference type="OrthoDB" id="7362478at2"/>
<dbReference type="AlphaFoldDB" id="A0A1W6ZSZ0"/>
<dbReference type="InterPro" id="IPR009333">
    <property type="entry name" value="DUF992"/>
</dbReference>
<dbReference type="STRING" id="1235591.CAK95_16385"/>
<dbReference type="RefSeq" id="WP_086088876.1">
    <property type="nucleotide sequence ID" value="NZ_CP021112.1"/>
</dbReference>
<dbReference type="Pfam" id="PF06186">
    <property type="entry name" value="DUF992"/>
    <property type="match status" value="1"/>
</dbReference>
<dbReference type="Proteomes" id="UP000194137">
    <property type="component" value="Chromosome"/>
</dbReference>
<accession>A0A1W6ZSZ0</accession>
<sequence>MLRSSVFAALALLAASAMPASAQQVQAGMLECRGGGSVSFVIGSVTELSCIYRPDLGPRQAYRATIRRAGVDLGATAVSGLAWAVFAPTAQLGLGDLSGNYGGVSAGGAVGVGLGANVLYGGSNNSIALQPLSVEGQIGLNVFAGLAGMELRFDN</sequence>
<reference evidence="1 2" key="1">
    <citation type="submission" date="2017-05" db="EMBL/GenBank/DDBJ databases">
        <title>Full genome sequence of Pseudorhodoplanes sinuspersici.</title>
        <authorList>
            <person name="Dastgheib S.M.M."/>
            <person name="Shavandi M."/>
            <person name="Tirandaz H."/>
        </authorList>
    </citation>
    <scope>NUCLEOTIDE SEQUENCE [LARGE SCALE GENOMIC DNA]</scope>
    <source>
        <strain evidence="1 2">RIPI110</strain>
    </source>
</reference>
<dbReference type="KEGG" id="psin:CAK95_16385"/>
<organism evidence="1 2">
    <name type="scientific">Pseudorhodoplanes sinuspersici</name>
    <dbReference type="NCBI Taxonomy" id="1235591"/>
    <lineage>
        <taxon>Bacteria</taxon>
        <taxon>Pseudomonadati</taxon>
        <taxon>Pseudomonadota</taxon>
        <taxon>Alphaproteobacteria</taxon>
        <taxon>Hyphomicrobiales</taxon>
        <taxon>Pseudorhodoplanes</taxon>
    </lineage>
</organism>
<gene>
    <name evidence="1" type="ORF">CAK95_16385</name>
</gene>
<protein>
    <submittedName>
        <fullName evidence="1">Uncharacterized protein</fullName>
    </submittedName>
</protein>
<proteinExistence type="predicted"/>